<dbReference type="STRING" id="983966.A0A1E4RZK3"/>
<dbReference type="InterPro" id="IPR019182">
    <property type="entry name" value="Cytochrome_b-c1_su10_fun"/>
</dbReference>
<protein>
    <submittedName>
        <fullName evidence="2">Uncharacterized protein</fullName>
    </submittedName>
</protein>
<dbReference type="GO" id="GO:0006122">
    <property type="term" value="P:mitochondrial electron transport, ubiquinol to cytochrome c"/>
    <property type="evidence" value="ECO:0007669"/>
    <property type="project" value="InterPro"/>
</dbReference>
<dbReference type="OMA" id="VFTEGWP"/>
<keyword evidence="3" id="KW-1185">Reference proteome</keyword>
<evidence type="ECO:0000256" key="1">
    <source>
        <dbReference type="SAM" id="Phobius"/>
    </source>
</evidence>
<evidence type="ECO:0000313" key="3">
    <source>
        <dbReference type="Proteomes" id="UP000094389"/>
    </source>
</evidence>
<accession>A0A1E4RZK3</accession>
<keyword evidence="1" id="KW-0812">Transmembrane</keyword>
<reference evidence="2 3" key="1">
    <citation type="journal article" date="2016" name="Proc. Natl. Acad. Sci. U.S.A.">
        <title>Comparative genomics of biotechnologically important yeasts.</title>
        <authorList>
            <person name="Riley R."/>
            <person name="Haridas S."/>
            <person name="Wolfe K.H."/>
            <person name="Lopes M.R."/>
            <person name="Hittinger C.T."/>
            <person name="Goeker M."/>
            <person name="Salamov A.A."/>
            <person name="Wisecaver J.H."/>
            <person name="Long T.M."/>
            <person name="Calvey C.H."/>
            <person name="Aerts A.L."/>
            <person name="Barry K.W."/>
            <person name="Choi C."/>
            <person name="Clum A."/>
            <person name="Coughlan A.Y."/>
            <person name="Deshpande S."/>
            <person name="Douglass A.P."/>
            <person name="Hanson S.J."/>
            <person name="Klenk H.-P."/>
            <person name="LaButti K.M."/>
            <person name="Lapidus A."/>
            <person name="Lindquist E.A."/>
            <person name="Lipzen A.M."/>
            <person name="Meier-Kolthoff J.P."/>
            <person name="Ohm R.A."/>
            <person name="Otillar R.P."/>
            <person name="Pangilinan J.L."/>
            <person name="Peng Y."/>
            <person name="Rokas A."/>
            <person name="Rosa C.A."/>
            <person name="Scheuner C."/>
            <person name="Sibirny A.A."/>
            <person name="Slot J.C."/>
            <person name="Stielow J.B."/>
            <person name="Sun H."/>
            <person name="Kurtzman C.P."/>
            <person name="Blackwell M."/>
            <person name="Grigoriev I.V."/>
            <person name="Jeffries T.W."/>
        </authorList>
    </citation>
    <scope>NUCLEOTIDE SEQUENCE [LARGE SCALE GENOMIC DNA]</scope>
    <source>
        <strain evidence="3">ATCC 18201 / CBS 1600 / BCRC 20928 / JCM 3617 / NBRC 0987 / NRRL Y-1542</strain>
    </source>
</reference>
<dbReference type="PANTHER" id="PTHR28254:SF1">
    <property type="entry name" value="CYTOCHROME B-C1 COMPLEX SUBUNIT 10, MITOCHONDRIAL"/>
    <property type="match status" value="1"/>
</dbReference>
<dbReference type="EMBL" id="KV453933">
    <property type="protein sequence ID" value="ODV72679.1"/>
    <property type="molecule type" value="Genomic_DNA"/>
</dbReference>
<dbReference type="GeneID" id="30989668"/>
<keyword evidence="1" id="KW-0472">Membrane</keyword>
<keyword evidence="1" id="KW-1133">Transmembrane helix</keyword>
<feature type="transmembrane region" description="Helical" evidence="1">
    <location>
        <begin position="31"/>
        <end position="49"/>
    </location>
</feature>
<sequence length="78" mass="8932">MVNYIAKPILKAIPHFGKINSQNFSKYAPNLAIWGTTSVFIIFTFTEGIPIMQTTFFQKFPVLGQHWIHNPDPQDLPN</sequence>
<dbReference type="Pfam" id="PF09796">
    <property type="entry name" value="QCR10"/>
    <property type="match status" value="1"/>
</dbReference>
<dbReference type="Proteomes" id="UP000094389">
    <property type="component" value="Unassembled WGS sequence"/>
</dbReference>
<dbReference type="RefSeq" id="XP_020069718.1">
    <property type="nucleotide sequence ID" value="XM_020215272.1"/>
</dbReference>
<dbReference type="AlphaFoldDB" id="A0A1E4RZK3"/>
<dbReference type="GO" id="GO:0005739">
    <property type="term" value="C:mitochondrion"/>
    <property type="evidence" value="ECO:0007669"/>
    <property type="project" value="GOC"/>
</dbReference>
<proteinExistence type="predicted"/>
<gene>
    <name evidence="2" type="ORF">CYBJADRAFT_168223</name>
</gene>
<dbReference type="OrthoDB" id="2391627at2759"/>
<dbReference type="PANTHER" id="PTHR28254">
    <property type="entry name" value="CYTOCHROME B-C1 COMPLEX SUBUNIT 10"/>
    <property type="match status" value="1"/>
</dbReference>
<name>A0A1E4RZK3_CYBJN</name>
<evidence type="ECO:0000313" key="2">
    <source>
        <dbReference type="EMBL" id="ODV72679.1"/>
    </source>
</evidence>
<organism evidence="2 3">
    <name type="scientific">Cyberlindnera jadinii (strain ATCC 18201 / CBS 1600 / BCRC 20928 / JCM 3617 / NBRC 0987 / NRRL Y-1542)</name>
    <name type="common">Torula yeast</name>
    <name type="synonym">Candida utilis</name>
    <dbReference type="NCBI Taxonomy" id="983966"/>
    <lineage>
        <taxon>Eukaryota</taxon>
        <taxon>Fungi</taxon>
        <taxon>Dikarya</taxon>
        <taxon>Ascomycota</taxon>
        <taxon>Saccharomycotina</taxon>
        <taxon>Saccharomycetes</taxon>
        <taxon>Phaffomycetales</taxon>
        <taxon>Phaffomycetaceae</taxon>
        <taxon>Cyberlindnera</taxon>
    </lineage>
</organism>